<dbReference type="RefSeq" id="WP_095696474.1">
    <property type="nucleotide sequence ID" value="NZ_CP016770.1"/>
</dbReference>
<dbReference type="KEGG" id="plak:A1s21155_06285"/>
<dbReference type="EMBL" id="CP016770">
    <property type="protein sequence ID" value="ASY12536.1"/>
    <property type="molecule type" value="Genomic_DNA"/>
</dbReference>
<dbReference type="GeneID" id="300657773"/>
<keyword evidence="2" id="KW-1185">Reference proteome</keyword>
<proteinExistence type="predicted"/>
<reference evidence="1 2" key="1">
    <citation type="submission" date="2016-07" db="EMBL/GenBank/DDBJ databases">
        <title>High microdiversification within the ubiquitous acI lineage of Actinobacteria.</title>
        <authorList>
            <person name="Neuenschwander S.M."/>
            <person name="Salcher M."/>
            <person name="Ghai R."/>
            <person name="Pernthaler J."/>
        </authorList>
    </citation>
    <scope>NUCLEOTIDE SEQUENCE [LARGE SCALE GENOMIC DNA]</scope>
    <source>
        <strain evidence="1">MMS-21-155</strain>
    </source>
</reference>
<accession>A0AAC9YTZ5</accession>
<sequence>MKIANFRRKFKYAIFIPRRVTRTPRNSASVISDLFPIRTGDRWQTFFEVLNIPALLNGKYSTESSHNILFVFFDQNGFEVARRSIPSPDDARHSLELGSHFHSGIEKASTFSVFHSDFLLEDGLNGSFLAERGYAGYQRSDLPIRGYVHGNLDSMAFNEGEMQLLGNAGFLRRSYQVQHPLKGEATYELFLTNPSSSKVKIRVQSRLLDSSWCNYQAFTLNPRGSRMISMDVRENEIKFIRIVSRLYLGRPVIFRNTQKSMDVFHG</sequence>
<evidence type="ECO:0000313" key="2">
    <source>
        <dbReference type="Proteomes" id="UP000217216"/>
    </source>
</evidence>
<dbReference type="Proteomes" id="UP000217216">
    <property type="component" value="Chromosome"/>
</dbReference>
<name>A0AAC9YTZ5_9ACTN</name>
<evidence type="ECO:0000313" key="1">
    <source>
        <dbReference type="EMBL" id="ASY12536.1"/>
    </source>
</evidence>
<dbReference type="AlphaFoldDB" id="A0AAC9YTZ5"/>
<gene>
    <name evidence="1" type="ORF">A1s21155_06285</name>
</gene>
<protein>
    <submittedName>
        <fullName evidence="1">Uncharacterized protein</fullName>
    </submittedName>
</protein>
<organism evidence="1 2">
    <name type="scientific">Candidatus Planktophila dulcis</name>
    <dbReference type="NCBI Taxonomy" id="1884914"/>
    <lineage>
        <taxon>Bacteria</taxon>
        <taxon>Bacillati</taxon>
        <taxon>Actinomycetota</taxon>
        <taxon>Actinomycetes</taxon>
        <taxon>Candidatus Nanopelagicales</taxon>
        <taxon>Candidatus Nanopelagicaceae</taxon>
        <taxon>Candidatus Planktophila</taxon>
    </lineage>
</organism>